<comment type="similarity">
    <text evidence="1">Belongs to the Cu-Zn superoxide dismutase family.</text>
</comment>
<organism evidence="3 4">
    <name type="scientific">Rhodospira trueperi</name>
    <dbReference type="NCBI Taxonomy" id="69960"/>
    <lineage>
        <taxon>Bacteria</taxon>
        <taxon>Pseudomonadati</taxon>
        <taxon>Pseudomonadota</taxon>
        <taxon>Alphaproteobacteria</taxon>
        <taxon>Rhodospirillales</taxon>
        <taxon>Rhodospirillaceae</taxon>
        <taxon>Rhodospira</taxon>
    </lineage>
</organism>
<dbReference type="GO" id="GO:0006801">
    <property type="term" value="P:superoxide metabolic process"/>
    <property type="evidence" value="ECO:0007669"/>
    <property type="project" value="InterPro"/>
</dbReference>
<evidence type="ECO:0000256" key="1">
    <source>
        <dbReference type="ARBA" id="ARBA00010457"/>
    </source>
</evidence>
<keyword evidence="4" id="KW-1185">Reference proteome</keyword>
<protein>
    <submittedName>
        <fullName evidence="3">Superoxide dismutase, Cu-Zn family</fullName>
    </submittedName>
</protein>
<dbReference type="Pfam" id="PF00080">
    <property type="entry name" value="Sod_Cu"/>
    <property type="match status" value="1"/>
</dbReference>
<dbReference type="PANTHER" id="PTHR10003">
    <property type="entry name" value="SUPEROXIDE DISMUTASE CU-ZN -RELATED"/>
    <property type="match status" value="1"/>
</dbReference>
<name>A0A1G7BK03_9PROT</name>
<dbReference type="SUPFAM" id="SSF49329">
    <property type="entry name" value="Cu,Zn superoxide dismutase-like"/>
    <property type="match status" value="1"/>
</dbReference>
<accession>A0A1G7BK03</accession>
<proteinExistence type="inferred from homology"/>
<evidence type="ECO:0000313" key="4">
    <source>
        <dbReference type="Proteomes" id="UP000199412"/>
    </source>
</evidence>
<dbReference type="STRING" id="69960.SAMN05421720_10564"/>
<feature type="domain" description="Superoxide dismutase copper/zinc binding" evidence="2">
    <location>
        <begin position="61"/>
        <end position="195"/>
    </location>
</feature>
<dbReference type="EMBL" id="FNAP01000005">
    <property type="protein sequence ID" value="SDE27222.1"/>
    <property type="molecule type" value="Genomic_DNA"/>
</dbReference>
<dbReference type="Proteomes" id="UP000199412">
    <property type="component" value="Unassembled WGS sequence"/>
</dbReference>
<reference evidence="3 4" key="1">
    <citation type="submission" date="2016-10" db="EMBL/GenBank/DDBJ databases">
        <authorList>
            <person name="de Groot N.N."/>
        </authorList>
    </citation>
    <scope>NUCLEOTIDE SEQUENCE [LARGE SCALE GENOMIC DNA]</scope>
    <source>
        <strain evidence="3 4">ATCC 700224</strain>
    </source>
</reference>
<evidence type="ECO:0000313" key="3">
    <source>
        <dbReference type="EMBL" id="SDE27222.1"/>
    </source>
</evidence>
<sequence>MFPKTVLIGAAVVGAVLVVGSQLRTASEEQMARAASDTAGSATSSQAAVADLQDLDGNTLGTVTFTETPSRIVHVVVSATDVPEGVHGFHIHETGACDASTGFTSADGHLAGDRKHGLVEGGPHPGDLPNVHVHADGKLDVEYFIAGPEDERDGWIESVGLFDTNGSAVVLHAGADDYESQPSGAAGDRIACGVIVERE</sequence>
<dbReference type="GO" id="GO:0005507">
    <property type="term" value="F:copper ion binding"/>
    <property type="evidence" value="ECO:0007669"/>
    <property type="project" value="InterPro"/>
</dbReference>
<dbReference type="AlphaFoldDB" id="A0A1G7BK03"/>
<gene>
    <name evidence="3" type="ORF">SAMN05421720_10564</name>
</gene>
<dbReference type="InterPro" id="IPR036423">
    <property type="entry name" value="SOD-like_Cu/Zn_dom_sf"/>
</dbReference>
<dbReference type="InterPro" id="IPR024134">
    <property type="entry name" value="SOD_Cu/Zn_/chaperone"/>
</dbReference>
<dbReference type="RefSeq" id="WP_218128347.1">
    <property type="nucleotide sequence ID" value="NZ_FNAP01000005.1"/>
</dbReference>
<dbReference type="Gene3D" id="2.60.40.200">
    <property type="entry name" value="Superoxide dismutase, copper/zinc binding domain"/>
    <property type="match status" value="1"/>
</dbReference>
<dbReference type="InterPro" id="IPR001424">
    <property type="entry name" value="SOD_Cu_Zn_dom"/>
</dbReference>
<evidence type="ECO:0000259" key="2">
    <source>
        <dbReference type="Pfam" id="PF00080"/>
    </source>
</evidence>